<proteinExistence type="predicted"/>
<feature type="domain" description="Peptidase S1" evidence="3">
    <location>
        <begin position="38"/>
        <end position="157"/>
    </location>
</feature>
<keyword evidence="1" id="KW-1015">Disulfide bond</keyword>
<evidence type="ECO:0000313" key="5">
    <source>
        <dbReference type="Proteomes" id="UP000838878"/>
    </source>
</evidence>
<sequence length="157" mass="17211">MAMWGVIVFCVAVSWVSAFPSPQLYTTPEDAQGRSGRIVSGWEAEEGQIPYQLSLRMVSPVGTVFSCGATLIHHEWAMTAAHCTAMRITLVVRAGSVALTRPAMIFETVEHINHPGYDNIAAGVQPDDIGLIRFDRYVEYTGLRLGLVLESQCLINT</sequence>
<dbReference type="EMBL" id="OV170221">
    <property type="protein sequence ID" value="CAH0713458.1"/>
    <property type="molecule type" value="Genomic_DNA"/>
</dbReference>
<protein>
    <recommendedName>
        <fullName evidence="3">Peptidase S1 domain-containing protein</fullName>
    </recommendedName>
</protein>
<gene>
    <name evidence="4" type="ORF">BINO364_LOCUS621</name>
</gene>
<organism evidence="4 5">
    <name type="scientific">Brenthis ino</name>
    <name type="common">lesser marbled fritillary</name>
    <dbReference type="NCBI Taxonomy" id="405034"/>
    <lineage>
        <taxon>Eukaryota</taxon>
        <taxon>Metazoa</taxon>
        <taxon>Ecdysozoa</taxon>
        <taxon>Arthropoda</taxon>
        <taxon>Hexapoda</taxon>
        <taxon>Insecta</taxon>
        <taxon>Pterygota</taxon>
        <taxon>Neoptera</taxon>
        <taxon>Endopterygota</taxon>
        <taxon>Lepidoptera</taxon>
        <taxon>Glossata</taxon>
        <taxon>Ditrysia</taxon>
        <taxon>Papilionoidea</taxon>
        <taxon>Nymphalidae</taxon>
        <taxon>Heliconiinae</taxon>
        <taxon>Argynnini</taxon>
        <taxon>Brenthis</taxon>
    </lineage>
</organism>
<feature type="chain" id="PRO_5035467046" description="Peptidase S1 domain-containing protein" evidence="2">
    <location>
        <begin position="19"/>
        <end position="157"/>
    </location>
</feature>
<dbReference type="InterPro" id="IPR043504">
    <property type="entry name" value="Peptidase_S1_PA_chymotrypsin"/>
</dbReference>
<feature type="non-terminal residue" evidence="4">
    <location>
        <position position="157"/>
    </location>
</feature>
<dbReference type="PANTHER" id="PTHR24252">
    <property type="entry name" value="ACROSIN-RELATED"/>
    <property type="match status" value="1"/>
</dbReference>
<dbReference type="PANTHER" id="PTHR24252:SF7">
    <property type="entry name" value="HYALIN"/>
    <property type="match status" value="1"/>
</dbReference>
<dbReference type="OrthoDB" id="5597713at2759"/>
<keyword evidence="5" id="KW-1185">Reference proteome</keyword>
<dbReference type="InterPro" id="IPR018114">
    <property type="entry name" value="TRYPSIN_HIS"/>
</dbReference>
<dbReference type="Gene3D" id="2.40.10.10">
    <property type="entry name" value="Trypsin-like serine proteases"/>
    <property type="match status" value="1"/>
</dbReference>
<evidence type="ECO:0000256" key="2">
    <source>
        <dbReference type="SAM" id="SignalP"/>
    </source>
</evidence>
<evidence type="ECO:0000256" key="1">
    <source>
        <dbReference type="ARBA" id="ARBA00023157"/>
    </source>
</evidence>
<keyword evidence="2" id="KW-0732">Signal</keyword>
<evidence type="ECO:0000259" key="3">
    <source>
        <dbReference type="PROSITE" id="PS50240"/>
    </source>
</evidence>
<dbReference type="AlphaFoldDB" id="A0A8J9V046"/>
<evidence type="ECO:0000313" key="4">
    <source>
        <dbReference type="EMBL" id="CAH0713458.1"/>
    </source>
</evidence>
<dbReference type="PROSITE" id="PS50240">
    <property type="entry name" value="TRYPSIN_DOM"/>
    <property type="match status" value="1"/>
</dbReference>
<dbReference type="GO" id="GO:0006508">
    <property type="term" value="P:proteolysis"/>
    <property type="evidence" value="ECO:0007669"/>
    <property type="project" value="InterPro"/>
</dbReference>
<dbReference type="InterPro" id="IPR001254">
    <property type="entry name" value="Trypsin_dom"/>
</dbReference>
<accession>A0A8J9V046</accession>
<feature type="signal peptide" evidence="2">
    <location>
        <begin position="1"/>
        <end position="18"/>
    </location>
</feature>
<dbReference type="InterPro" id="IPR009003">
    <property type="entry name" value="Peptidase_S1_PA"/>
</dbReference>
<dbReference type="Proteomes" id="UP000838878">
    <property type="component" value="Chromosome 1"/>
</dbReference>
<dbReference type="PROSITE" id="PS00134">
    <property type="entry name" value="TRYPSIN_HIS"/>
    <property type="match status" value="1"/>
</dbReference>
<name>A0A8J9V046_9NEOP</name>
<reference evidence="4" key="1">
    <citation type="submission" date="2021-12" db="EMBL/GenBank/DDBJ databases">
        <authorList>
            <person name="Martin H S."/>
        </authorList>
    </citation>
    <scope>NUCLEOTIDE SEQUENCE</scope>
</reference>
<dbReference type="Pfam" id="PF00089">
    <property type="entry name" value="Trypsin"/>
    <property type="match status" value="1"/>
</dbReference>
<dbReference type="SUPFAM" id="SSF50494">
    <property type="entry name" value="Trypsin-like serine proteases"/>
    <property type="match status" value="1"/>
</dbReference>
<dbReference type="GO" id="GO:0004252">
    <property type="term" value="F:serine-type endopeptidase activity"/>
    <property type="evidence" value="ECO:0007669"/>
    <property type="project" value="InterPro"/>
</dbReference>